<evidence type="ECO:0008006" key="3">
    <source>
        <dbReference type="Google" id="ProtNLM"/>
    </source>
</evidence>
<evidence type="ECO:0000313" key="2">
    <source>
        <dbReference type="Proteomes" id="UP000324800"/>
    </source>
</evidence>
<proteinExistence type="predicted"/>
<feature type="non-terminal residue" evidence="1">
    <location>
        <position position="341"/>
    </location>
</feature>
<name>A0A5J4T5C9_9EUKA</name>
<protein>
    <recommendedName>
        <fullName evidence="3">Right handed beta helix domain-containing protein</fullName>
    </recommendedName>
</protein>
<reference evidence="1 2" key="1">
    <citation type="submission" date="2019-03" db="EMBL/GenBank/DDBJ databases">
        <title>Single cell metagenomics reveals metabolic interactions within the superorganism composed of flagellate Streblomastix strix and complex community of Bacteroidetes bacteria on its surface.</title>
        <authorList>
            <person name="Treitli S.C."/>
            <person name="Kolisko M."/>
            <person name="Husnik F."/>
            <person name="Keeling P."/>
            <person name="Hampl V."/>
        </authorList>
    </citation>
    <scope>NUCLEOTIDE SEQUENCE [LARGE SCALE GENOMIC DNA]</scope>
    <source>
        <strain evidence="1">ST1C</strain>
    </source>
</reference>
<evidence type="ECO:0000313" key="1">
    <source>
        <dbReference type="EMBL" id="KAA6353599.1"/>
    </source>
</evidence>
<accession>A0A5J4T5C9</accession>
<gene>
    <name evidence="1" type="ORF">EZS28_050874</name>
</gene>
<dbReference type="EMBL" id="SNRW01037814">
    <property type="protein sequence ID" value="KAA6353599.1"/>
    <property type="molecule type" value="Genomic_DNA"/>
</dbReference>
<dbReference type="AlphaFoldDB" id="A0A5J4T5C9"/>
<dbReference type="Proteomes" id="UP000324800">
    <property type="component" value="Unassembled WGS sequence"/>
</dbReference>
<feature type="non-terminal residue" evidence="1">
    <location>
        <position position="1"/>
    </location>
</feature>
<comment type="caution">
    <text evidence="1">The sequence shown here is derived from an EMBL/GenBank/DDBJ whole genome shotgun (WGS) entry which is preliminary data.</text>
</comment>
<organism evidence="1 2">
    <name type="scientific">Streblomastix strix</name>
    <dbReference type="NCBI Taxonomy" id="222440"/>
    <lineage>
        <taxon>Eukaryota</taxon>
        <taxon>Metamonada</taxon>
        <taxon>Preaxostyla</taxon>
        <taxon>Oxymonadida</taxon>
        <taxon>Streblomastigidae</taxon>
        <taxon>Streblomastix</taxon>
    </lineage>
</organism>
<dbReference type="SUPFAM" id="SSF51126">
    <property type="entry name" value="Pectin lyase-like"/>
    <property type="match status" value="1"/>
</dbReference>
<sequence>TDCVFEQDSTSYAGTDPLNSGLICIAGGSVTIKSTEFKNYKFGSEASIILLYQEDPAIKYQNELFITSSSSFENITQSGDQCLGGTAIRGYTVTSDNKFQIDSNTLFKSCISQNGDGGAINLVCKGQWGFIIDTVTFDTCYGKNGGAIYFDFIELFTLINFTNCVFVDCNATNGGSGGALWGSYAASAVTGIDDTTFTRCSCQQEGNGGAFAFIQVNEWSGVNMTRCTFTECATLAGLESQNFGWGGGIFMDIKHSALFQERCFNFLDLVFANCDAAGQGKNIHICTTDIPRIRNDITSNFRITVTAAPDLYTNPDYYQDYMAILDTDVELGTNDENVHKA</sequence>
<dbReference type="InterPro" id="IPR011050">
    <property type="entry name" value="Pectin_lyase_fold/virulence"/>
</dbReference>